<accession>A0A1I0VIC5</accession>
<feature type="transmembrane region" description="Helical" evidence="1">
    <location>
        <begin position="31"/>
        <end position="49"/>
    </location>
</feature>
<dbReference type="Proteomes" id="UP000183843">
    <property type="component" value="Unassembled WGS sequence"/>
</dbReference>
<evidence type="ECO:0000256" key="1">
    <source>
        <dbReference type="SAM" id="Phobius"/>
    </source>
</evidence>
<keyword evidence="1" id="KW-1133">Transmembrane helix</keyword>
<sequence length="276" mass="28676">MALENGGMSPADVAAVMNNNGNGWGFGNDSGAWWIIILFLFAFMGNGWGNGGYGGGGAMPYIGATADMQRGFDQQATTGQISALQAQVGNGFADAAVARCQGNASITQAVTNSQFGVTTAVNNAKDTLALGLNQLAMANQQGFNDNRAGQADLKYTIATENCQDRQAISDGIRDLMAQSTANTNAIVQSQTNGIQSIMDKLCQLELDGVKRENDQLRTQLNMANLAASQTAQTAQILQGQNAQAQYVVGQCCPKPVPAYNVPNPNCGCGGFGGCGA</sequence>
<gene>
    <name evidence="2" type="ORF">SAMN05216587_101612</name>
</gene>
<keyword evidence="1" id="KW-0812">Transmembrane</keyword>
<evidence type="ECO:0000313" key="2">
    <source>
        <dbReference type="EMBL" id="SFA75690.1"/>
    </source>
</evidence>
<name>A0A1I0VIC5_SELRU</name>
<keyword evidence="1" id="KW-0472">Membrane</keyword>
<dbReference type="RefSeq" id="WP_074812682.1">
    <property type="nucleotide sequence ID" value="NZ_FOJX01000001.1"/>
</dbReference>
<dbReference type="AlphaFoldDB" id="A0A1I0VIC5"/>
<proteinExistence type="predicted"/>
<evidence type="ECO:0000313" key="3">
    <source>
        <dbReference type="Proteomes" id="UP000183843"/>
    </source>
</evidence>
<dbReference type="EMBL" id="FOJX01000001">
    <property type="protein sequence ID" value="SFA75690.1"/>
    <property type="molecule type" value="Genomic_DNA"/>
</dbReference>
<protein>
    <submittedName>
        <fullName evidence="2">Uncharacterized protein</fullName>
    </submittedName>
</protein>
<reference evidence="2 3" key="1">
    <citation type="submission" date="2016-10" db="EMBL/GenBank/DDBJ databases">
        <authorList>
            <person name="de Groot N.N."/>
        </authorList>
    </citation>
    <scope>NUCLEOTIDE SEQUENCE [LARGE SCALE GENOMIC DNA]</scope>
    <source>
        <strain evidence="2 3">L14</strain>
    </source>
</reference>
<organism evidence="2 3">
    <name type="scientific">Selenomonas ruminantium</name>
    <dbReference type="NCBI Taxonomy" id="971"/>
    <lineage>
        <taxon>Bacteria</taxon>
        <taxon>Bacillati</taxon>
        <taxon>Bacillota</taxon>
        <taxon>Negativicutes</taxon>
        <taxon>Selenomonadales</taxon>
        <taxon>Selenomonadaceae</taxon>
        <taxon>Selenomonas</taxon>
    </lineage>
</organism>